<dbReference type="PANTHER" id="PTHR44196:SF1">
    <property type="entry name" value="DEHYDROGENASE_REDUCTASE SDR FAMILY MEMBER 7B"/>
    <property type="match status" value="1"/>
</dbReference>
<dbReference type="PRINTS" id="PR00081">
    <property type="entry name" value="GDHRDH"/>
</dbReference>
<dbReference type="GO" id="GO:0016491">
    <property type="term" value="F:oxidoreductase activity"/>
    <property type="evidence" value="ECO:0007669"/>
    <property type="project" value="UniProtKB-KW"/>
</dbReference>
<dbReference type="Pfam" id="PF00106">
    <property type="entry name" value="adh_short"/>
    <property type="match status" value="1"/>
</dbReference>
<accession>A0AAW1NU72</accession>
<evidence type="ECO:0000256" key="3">
    <source>
        <dbReference type="ARBA" id="ARBA00037096"/>
    </source>
</evidence>
<evidence type="ECO:0000256" key="4">
    <source>
        <dbReference type="RuleBase" id="RU000363"/>
    </source>
</evidence>
<comment type="similarity">
    <text evidence="1 4">Belongs to the short-chain dehydrogenases/reductases (SDR) family.</text>
</comment>
<dbReference type="SMART" id="SM00822">
    <property type="entry name" value="PKS_KR"/>
    <property type="match status" value="1"/>
</dbReference>
<sequence length="264" mass="29019">MSISITEKYSPLDLSRATVLLTGGASGIGLGLAENFVKAGSTVIVTGRRESALKEAQEKLPGLHIKVSDVGKVEDREELAKWAVEKHPELNILVNNAGIQRRVALAEDHDWPARQLEIDINCSGPVHLIDLLTPHLLKQPEAAIINLSSSLGFIPCAFGPTYGATKAFMHSWTVAARPSYAKSNIRIFEIIPPAVQSNLGGSHDYGEPTDEFCAAVFKKFTEGEKEIGYKASDEWRAPDRLGNDKIFQEQTEKTFNGKYKVFEK</sequence>
<evidence type="ECO:0000313" key="7">
    <source>
        <dbReference type="Proteomes" id="UP001465755"/>
    </source>
</evidence>
<dbReference type="PRINTS" id="PR00080">
    <property type="entry name" value="SDRFAMILY"/>
</dbReference>
<dbReference type="InterPro" id="IPR057326">
    <property type="entry name" value="KR_dom"/>
</dbReference>
<dbReference type="SUPFAM" id="SSF51735">
    <property type="entry name" value="NAD(P)-binding Rossmann-fold domains"/>
    <property type="match status" value="1"/>
</dbReference>
<evidence type="ECO:0000256" key="2">
    <source>
        <dbReference type="ARBA" id="ARBA00023002"/>
    </source>
</evidence>
<evidence type="ECO:0000256" key="1">
    <source>
        <dbReference type="ARBA" id="ARBA00006484"/>
    </source>
</evidence>
<dbReference type="PROSITE" id="PS00061">
    <property type="entry name" value="ADH_SHORT"/>
    <property type="match status" value="1"/>
</dbReference>
<feature type="domain" description="Ketoreductase" evidence="5">
    <location>
        <begin position="17"/>
        <end position="184"/>
    </location>
</feature>
<reference evidence="6 7" key="1">
    <citation type="journal article" date="2024" name="Nat. Commun.">
        <title>Phylogenomics reveals the evolutionary origins of lichenization in chlorophyte algae.</title>
        <authorList>
            <person name="Puginier C."/>
            <person name="Libourel C."/>
            <person name="Otte J."/>
            <person name="Skaloud P."/>
            <person name="Haon M."/>
            <person name="Grisel S."/>
            <person name="Petersen M."/>
            <person name="Berrin J.G."/>
            <person name="Delaux P.M."/>
            <person name="Dal Grande F."/>
            <person name="Keller J."/>
        </authorList>
    </citation>
    <scope>NUCLEOTIDE SEQUENCE [LARGE SCALE GENOMIC DNA]</scope>
    <source>
        <strain evidence="6 7">SAG 2036</strain>
    </source>
</reference>
<organism evidence="6 7">
    <name type="scientific">Symbiochloris irregularis</name>
    <dbReference type="NCBI Taxonomy" id="706552"/>
    <lineage>
        <taxon>Eukaryota</taxon>
        <taxon>Viridiplantae</taxon>
        <taxon>Chlorophyta</taxon>
        <taxon>core chlorophytes</taxon>
        <taxon>Trebouxiophyceae</taxon>
        <taxon>Trebouxiales</taxon>
        <taxon>Trebouxiaceae</taxon>
        <taxon>Symbiochloris</taxon>
    </lineage>
</organism>
<dbReference type="AlphaFoldDB" id="A0AAW1NU72"/>
<comment type="function">
    <text evidence="3">Putative oxidoreductase.</text>
</comment>
<keyword evidence="2" id="KW-0560">Oxidoreductase</keyword>
<comment type="caution">
    <text evidence="6">The sequence shown here is derived from an EMBL/GenBank/DDBJ whole genome shotgun (WGS) entry which is preliminary data.</text>
</comment>
<protein>
    <recommendedName>
        <fullName evidence="5">Ketoreductase domain-containing protein</fullName>
    </recommendedName>
</protein>
<name>A0AAW1NU72_9CHLO</name>
<dbReference type="InterPro" id="IPR002347">
    <property type="entry name" value="SDR_fam"/>
</dbReference>
<proteinExistence type="inferred from homology"/>
<gene>
    <name evidence="6" type="ORF">WJX73_000279</name>
</gene>
<dbReference type="InterPro" id="IPR020904">
    <property type="entry name" value="Sc_DH/Rdtase_CS"/>
</dbReference>
<keyword evidence="7" id="KW-1185">Reference proteome</keyword>
<dbReference type="PANTHER" id="PTHR44196">
    <property type="entry name" value="DEHYDROGENASE/REDUCTASE SDR FAMILY MEMBER 7B"/>
    <property type="match status" value="1"/>
</dbReference>
<evidence type="ECO:0000259" key="5">
    <source>
        <dbReference type="SMART" id="SM00822"/>
    </source>
</evidence>
<evidence type="ECO:0000313" key="6">
    <source>
        <dbReference type="EMBL" id="KAK9799322.1"/>
    </source>
</evidence>
<dbReference type="Gene3D" id="3.40.50.720">
    <property type="entry name" value="NAD(P)-binding Rossmann-like Domain"/>
    <property type="match status" value="1"/>
</dbReference>
<dbReference type="EMBL" id="JALJOQ010000091">
    <property type="protein sequence ID" value="KAK9799322.1"/>
    <property type="molecule type" value="Genomic_DNA"/>
</dbReference>
<dbReference type="Proteomes" id="UP001465755">
    <property type="component" value="Unassembled WGS sequence"/>
</dbReference>
<dbReference type="GO" id="GO:0016020">
    <property type="term" value="C:membrane"/>
    <property type="evidence" value="ECO:0007669"/>
    <property type="project" value="TreeGrafter"/>
</dbReference>
<dbReference type="InterPro" id="IPR036291">
    <property type="entry name" value="NAD(P)-bd_dom_sf"/>
</dbReference>